<feature type="transmembrane region" description="Helical" evidence="7">
    <location>
        <begin position="447"/>
        <end position="472"/>
    </location>
</feature>
<evidence type="ECO:0000259" key="8">
    <source>
        <dbReference type="Pfam" id="PF00520"/>
    </source>
</evidence>
<dbReference type="GO" id="GO:0005216">
    <property type="term" value="F:monoatomic ion channel activity"/>
    <property type="evidence" value="ECO:0007669"/>
    <property type="project" value="InterPro"/>
</dbReference>
<evidence type="ECO:0000256" key="7">
    <source>
        <dbReference type="SAM" id="Phobius"/>
    </source>
</evidence>
<comment type="subcellular location">
    <subcellularLocation>
        <location evidence="1">Membrane</location>
        <topology evidence="1">Multi-pass membrane protein</topology>
    </subcellularLocation>
</comment>
<dbReference type="PANTHER" id="PTHR10582:SF2">
    <property type="entry name" value="INACTIVE"/>
    <property type="match status" value="1"/>
</dbReference>
<evidence type="ECO:0000313" key="10">
    <source>
        <dbReference type="Proteomes" id="UP000266673"/>
    </source>
</evidence>
<evidence type="ECO:0000256" key="6">
    <source>
        <dbReference type="SAM" id="Coils"/>
    </source>
</evidence>
<dbReference type="GO" id="GO:0098703">
    <property type="term" value="P:calcium ion import across plasma membrane"/>
    <property type="evidence" value="ECO:0007669"/>
    <property type="project" value="TreeGrafter"/>
</dbReference>
<evidence type="ECO:0000256" key="2">
    <source>
        <dbReference type="ARBA" id="ARBA00022692"/>
    </source>
</evidence>
<dbReference type="InterPro" id="IPR005821">
    <property type="entry name" value="Ion_trans_dom"/>
</dbReference>
<keyword evidence="6" id="KW-0175">Coiled coil</keyword>
<keyword evidence="10" id="KW-1185">Reference proteome</keyword>
<protein>
    <recommendedName>
        <fullName evidence="8">Ion transport domain-containing protein</fullName>
    </recommendedName>
</protein>
<comment type="caution">
    <text evidence="9">The sequence shown here is derived from an EMBL/GenBank/DDBJ whole genome shotgun (WGS) entry which is preliminary data.</text>
</comment>
<feature type="transmembrane region" description="Helical" evidence="7">
    <location>
        <begin position="416"/>
        <end position="435"/>
    </location>
</feature>
<feature type="transmembrane region" description="Helical" evidence="7">
    <location>
        <begin position="303"/>
        <end position="322"/>
    </location>
</feature>
<reference evidence="9 10" key="1">
    <citation type="submission" date="2018-06" db="EMBL/GenBank/DDBJ databases">
        <title>Comparative genomics reveals the genomic features of Rhizophagus irregularis, R. cerebriforme, R. diaphanum and Gigaspora rosea, and their symbiotic lifestyle signature.</title>
        <authorList>
            <person name="Morin E."/>
            <person name="San Clemente H."/>
            <person name="Chen E.C.H."/>
            <person name="De La Providencia I."/>
            <person name="Hainaut M."/>
            <person name="Kuo A."/>
            <person name="Kohler A."/>
            <person name="Murat C."/>
            <person name="Tang N."/>
            <person name="Roy S."/>
            <person name="Loubradou J."/>
            <person name="Henrissat B."/>
            <person name="Grigoriev I.V."/>
            <person name="Corradi N."/>
            <person name="Roux C."/>
            <person name="Martin F.M."/>
        </authorList>
    </citation>
    <scope>NUCLEOTIDE SEQUENCE [LARGE SCALE GENOMIC DNA]</scope>
    <source>
        <strain evidence="9 10">DAOM 194757</strain>
    </source>
</reference>
<proteinExistence type="predicted"/>
<evidence type="ECO:0000313" key="9">
    <source>
        <dbReference type="EMBL" id="RIB00606.1"/>
    </source>
</evidence>
<evidence type="ECO:0000256" key="1">
    <source>
        <dbReference type="ARBA" id="ARBA00004141"/>
    </source>
</evidence>
<dbReference type="Pfam" id="PF00520">
    <property type="entry name" value="Ion_trans"/>
    <property type="match status" value="1"/>
</dbReference>
<dbReference type="AlphaFoldDB" id="A0A397U0L5"/>
<keyword evidence="3" id="KW-0677">Repeat</keyword>
<name>A0A397U0L5_9GLOM</name>
<feature type="domain" description="Ion transport" evidence="8">
    <location>
        <begin position="218"/>
        <end position="482"/>
    </location>
</feature>
<evidence type="ECO:0000256" key="3">
    <source>
        <dbReference type="ARBA" id="ARBA00022737"/>
    </source>
</evidence>
<evidence type="ECO:0000256" key="4">
    <source>
        <dbReference type="ARBA" id="ARBA00022989"/>
    </source>
</evidence>
<feature type="transmembrane region" description="Helical" evidence="7">
    <location>
        <begin position="242"/>
        <end position="261"/>
    </location>
</feature>
<dbReference type="InterPro" id="IPR024862">
    <property type="entry name" value="TRPV"/>
</dbReference>
<gene>
    <name evidence="9" type="ORF">C2G38_1146124</name>
</gene>
<feature type="transmembrane region" description="Helical" evidence="7">
    <location>
        <begin position="343"/>
        <end position="364"/>
    </location>
</feature>
<dbReference type="GO" id="GO:0005886">
    <property type="term" value="C:plasma membrane"/>
    <property type="evidence" value="ECO:0007669"/>
    <property type="project" value="TreeGrafter"/>
</dbReference>
<dbReference type="OrthoDB" id="2352140at2759"/>
<dbReference type="EMBL" id="QKWP01003892">
    <property type="protein sequence ID" value="RIB00606.1"/>
    <property type="molecule type" value="Genomic_DNA"/>
</dbReference>
<keyword evidence="4 7" id="KW-1133">Transmembrane helix</keyword>
<keyword evidence="2 7" id="KW-0812">Transmembrane</keyword>
<organism evidence="9 10">
    <name type="scientific">Gigaspora rosea</name>
    <dbReference type="NCBI Taxonomy" id="44941"/>
    <lineage>
        <taxon>Eukaryota</taxon>
        <taxon>Fungi</taxon>
        <taxon>Fungi incertae sedis</taxon>
        <taxon>Mucoromycota</taxon>
        <taxon>Glomeromycotina</taxon>
        <taxon>Glomeromycetes</taxon>
        <taxon>Diversisporales</taxon>
        <taxon>Gigasporaceae</taxon>
        <taxon>Gigaspora</taxon>
    </lineage>
</organism>
<feature type="transmembrane region" description="Helical" evidence="7">
    <location>
        <begin position="273"/>
        <end position="297"/>
    </location>
</feature>
<evidence type="ECO:0000256" key="5">
    <source>
        <dbReference type="ARBA" id="ARBA00023136"/>
    </source>
</evidence>
<dbReference type="PANTHER" id="PTHR10582">
    <property type="entry name" value="TRANSIENT RECEPTOR POTENTIAL ION CHANNEL PROTEIN"/>
    <property type="match status" value="1"/>
</dbReference>
<accession>A0A397U0L5</accession>
<keyword evidence="5 7" id="KW-0472">Membrane</keyword>
<dbReference type="Proteomes" id="UP000266673">
    <property type="component" value="Unassembled WGS sequence"/>
</dbReference>
<sequence length="609" mass="70841">MKTLIEQKDDKWIRILGHSCINKCLQENNHLISKISLLSIIFENFDELSEYHPAFIASALSLIGFIIPSTIVNPKSTSSHLSKYGRYYHLYNTTFIDILTSFLRDHWISFQKSFQNFLKSFQNFQENHPLFRDLIVQPVIDYYDVGHSTTILAIPLPNFVSYPKKYSPWRELLIPKANPFIHSNKVEVINEEFYRYLNGEALLKFKWNTYGRKYYLIIWTIYTVFLCSFVVAASFYKSISQTTLSILLNITICLGIWHLFFELRQFIFSPLAYLTSAWNFFDLGAFLLPMISSFIWLQNNDMPTEWATFSTLLLEIKFLLFFRAIQFSGDYFSMILGVAQRGFSFLIILGFIIVAFAHSLHLLLRPTVDVSLDYPSYSDDPNDPWNLASTYNAIDPNGTIEGSSSLIEPPTATTNMFMMMGSAIAAVYIMLTGDTTPISYWDLDSDLALLILTILFSFVATIYLMNLFIGVLSNEIGETKTREAYLILRAEVLEEIELFYMLPYQRRKENWFPFITFYECHIIDLREHTLYTQKDKWTGYKKPYISKALNEVLHLPEEPPSLKKIEEAIKEQKEIIDGFKKTILKEIQKEIQNETNKIIDSFNNSKTNA</sequence>
<feature type="coiled-coil region" evidence="6">
    <location>
        <begin position="562"/>
        <end position="604"/>
    </location>
</feature>
<feature type="transmembrane region" description="Helical" evidence="7">
    <location>
        <begin position="214"/>
        <end position="236"/>
    </location>
</feature>